<dbReference type="GO" id="GO:0010181">
    <property type="term" value="F:FMN binding"/>
    <property type="evidence" value="ECO:0007669"/>
    <property type="project" value="InterPro"/>
</dbReference>
<dbReference type="PANTHER" id="PTHR43567:SF1">
    <property type="entry name" value="FLAVOREDOXIN"/>
    <property type="match status" value="1"/>
</dbReference>
<dbReference type="PANTHER" id="PTHR43567">
    <property type="entry name" value="FLAVOREDOXIN-RELATED-RELATED"/>
    <property type="match status" value="1"/>
</dbReference>
<accession>A0A832EJJ6</accession>
<dbReference type="SUPFAM" id="SSF50475">
    <property type="entry name" value="FMN-binding split barrel"/>
    <property type="match status" value="1"/>
</dbReference>
<reference evidence="5" key="1">
    <citation type="journal article" date="2020" name="mSystems">
        <title>Genome- and Community-Level Interaction Insights into Carbon Utilization and Element Cycling Functions of Hydrothermarchaeota in Hydrothermal Sediment.</title>
        <authorList>
            <person name="Zhou Z."/>
            <person name="Liu Y."/>
            <person name="Xu W."/>
            <person name="Pan J."/>
            <person name="Luo Z.H."/>
            <person name="Li M."/>
        </authorList>
    </citation>
    <scope>NUCLEOTIDE SEQUENCE [LARGE SCALE GENOMIC DNA]</scope>
    <source>
        <strain evidence="5">SpSt-456</strain>
    </source>
</reference>
<feature type="domain" description="Flavin reductase like" evidence="4">
    <location>
        <begin position="12"/>
        <end position="163"/>
    </location>
</feature>
<proteinExistence type="inferred from homology"/>
<dbReference type="Pfam" id="PF01613">
    <property type="entry name" value="Flavin_Reduct"/>
    <property type="match status" value="1"/>
</dbReference>
<name>A0A832EJJ6_9BACT</name>
<keyword evidence="2" id="KW-0285">Flavoprotein</keyword>
<comment type="similarity">
    <text evidence="3">Belongs to the flavoredoxin family.</text>
</comment>
<dbReference type="GO" id="GO:0016646">
    <property type="term" value="F:oxidoreductase activity, acting on the CH-NH group of donors, NAD or NADP as acceptor"/>
    <property type="evidence" value="ECO:0007669"/>
    <property type="project" value="UniProtKB-ARBA"/>
</dbReference>
<evidence type="ECO:0000256" key="3">
    <source>
        <dbReference type="ARBA" id="ARBA00038054"/>
    </source>
</evidence>
<dbReference type="InterPro" id="IPR012349">
    <property type="entry name" value="Split_barrel_FMN-bd"/>
</dbReference>
<protein>
    <submittedName>
        <fullName evidence="5">Flavin reductase family protein</fullName>
    </submittedName>
</protein>
<comment type="caution">
    <text evidence="5">The sequence shown here is derived from an EMBL/GenBank/DDBJ whole genome shotgun (WGS) entry which is preliminary data.</text>
</comment>
<dbReference type="Gene3D" id="2.30.110.10">
    <property type="entry name" value="Electron Transport, Fmn-binding Protein, Chain A"/>
    <property type="match status" value="1"/>
</dbReference>
<organism evidence="5">
    <name type="scientific">Desulfacinum infernum</name>
    <dbReference type="NCBI Taxonomy" id="35837"/>
    <lineage>
        <taxon>Bacteria</taxon>
        <taxon>Pseudomonadati</taxon>
        <taxon>Thermodesulfobacteriota</taxon>
        <taxon>Syntrophobacteria</taxon>
        <taxon>Syntrophobacterales</taxon>
        <taxon>Syntrophobacteraceae</taxon>
        <taxon>Desulfacinum</taxon>
    </lineage>
</organism>
<dbReference type="EMBL" id="DSTK01000021">
    <property type="protein sequence ID" value="HFK97118.1"/>
    <property type="molecule type" value="Genomic_DNA"/>
</dbReference>
<comment type="cofactor">
    <cofactor evidence="1">
        <name>FMN</name>
        <dbReference type="ChEBI" id="CHEBI:58210"/>
    </cofactor>
</comment>
<dbReference type="AlphaFoldDB" id="A0A832EJJ6"/>
<sequence>MSGGKQSLGSQVFLYPMPVVLVGTQVEGKPNFMTVGWVSRVNFKPPLLAIAVSHGHHTAKGIRESGTFSVNIPGADMVEVTDYCGLVSGRNTDKSALFDLFYGVTGTAPMIVQCPLNIECRLSQTVDLPSNALFIGEIVDAYAEARFLKDGKPDIKAMNPFVLTMPDNGYWAVGERLALAWSVGKRLKRA</sequence>
<evidence type="ECO:0000256" key="2">
    <source>
        <dbReference type="ARBA" id="ARBA00022630"/>
    </source>
</evidence>
<evidence type="ECO:0000313" key="5">
    <source>
        <dbReference type="EMBL" id="HFK97118.1"/>
    </source>
</evidence>
<dbReference type="InterPro" id="IPR052174">
    <property type="entry name" value="Flavoredoxin"/>
</dbReference>
<gene>
    <name evidence="5" type="ORF">ENS06_07305</name>
</gene>
<evidence type="ECO:0000256" key="1">
    <source>
        <dbReference type="ARBA" id="ARBA00001917"/>
    </source>
</evidence>
<evidence type="ECO:0000259" key="4">
    <source>
        <dbReference type="SMART" id="SM00903"/>
    </source>
</evidence>
<dbReference type="InterPro" id="IPR002563">
    <property type="entry name" value="Flavin_Rdtase-like_dom"/>
</dbReference>
<dbReference type="SMART" id="SM00903">
    <property type="entry name" value="Flavin_Reduct"/>
    <property type="match status" value="1"/>
</dbReference>